<proteinExistence type="predicted"/>
<protein>
    <recommendedName>
        <fullName evidence="5">Secreted protein</fullName>
    </recommendedName>
</protein>
<evidence type="ECO:0000313" key="3">
    <source>
        <dbReference type="EMBL" id="CAK9203720.1"/>
    </source>
</evidence>
<sequence length="102" mass="10721">MVWAAAMSVTMLLCCCCCCNTATLRPSAPATRGPSLLSCSSTGRGSDGRPGVGRSTLTPARAPRFSHDRGLVAQHPRAGARVLQRQRSPDDWLPATPVANDS</sequence>
<name>A0ABP0TS67_9BRYO</name>
<dbReference type="EMBL" id="OZ019906">
    <property type="protein sequence ID" value="CAK9203720.1"/>
    <property type="molecule type" value="Genomic_DNA"/>
</dbReference>
<feature type="region of interest" description="Disordered" evidence="1">
    <location>
        <begin position="25"/>
        <end position="102"/>
    </location>
</feature>
<reference evidence="3" key="1">
    <citation type="submission" date="2024-02" db="EMBL/GenBank/DDBJ databases">
        <authorList>
            <consortium name="ELIXIR-Norway"/>
            <consortium name="Elixir Norway"/>
        </authorList>
    </citation>
    <scope>NUCLEOTIDE SEQUENCE</scope>
</reference>
<evidence type="ECO:0008006" key="5">
    <source>
        <dbReference type="Google" id="ProtNLM"/>
    </source>
</evidence>
<organism evidence="3 4">
    <name type="scientific">Sphagnum troendelagicum</name>
    <dbReference type="NCBI Taxonomy" id="128251"/>
    <lineage>
        <taxon>Eukaryota</taxon>
        <taxon>Viridiplantae</taxon>
        <taxon>Streptophyta</taxon>
        <taxon>Embryophyta</taxon>
        <taxon>Bryophyta</taxon>
        <taxon>Sphagnophytina</taxon>
        <taxon>Sphagnopsida</taxon>
        <taxon>Sphagnales</taxon>
        <taxon>Sphagnaceae</taxon>
        <taxon>Sphagnum</taxon>
    </lineage>
</organism>
<dbReference type="Proteomes" id="UP001497512">
    <property type="component" value="Chromosome 14"/>
</dbReference>
<gene>
    <name evidence="3" type="ORF">CSSPTR1EN2_LOCUS7027</name>
</gene>
<feature type="chain" id="PRO_5046138235" description="Secreted protein" evidence="2">
    <location>
        <begin position="22"/>
        <end position="102"/>
    </location>
</feature>
<evidence type="ECO:0000256" key="2">
    <source>
        <dbReference type="SAM" id="SignalP"/>
    </source>
</evidence>
<evidence type="ECO:0000256" key="1">
    <source>
        <dbReference type="SAM" id="MobiDB-lite"/>
    </source>
</evidence>
<accession>A0ABP0TS67</accession>
<keyword evidence="4" id="KW-1185">Reference proteome</keyword>
<keyword evidence="2" id="KW-0732">Signal</keyword>
<evidence type="ECO:0000313" key="4">
    <source>
        <dbReference type="Proteomes" id="UP001497512"/>
    </source>
</evidence>
<feature type="signal peptide" evidence="2">
    <location>
        <begin position="1"/>
        <end position="21"/>
    </location>
</feature>